<dbReference type="EMBL" id="JBFXLR010000005">
    <property type="protein sequence ID" value="KAL2858366.1"/>
    <property type="molecule type" value="Genomic_DNA"/>
</dbReference>
<keyword evidence="2" id="KW-1185">Reference proteome</keyword>
<comment type="caution">
    <text evidence="1">The sequence shown here is derived from an EMBL/GenBank/DDBJ whole genome shotgun (WGS) entry which is preliminary data.</text>
</comment>
<reference evidence="1 2" key="1">
    <citation type="submission" date="2024-07" db="EMBL/GenBank/DDBJ databases">
        <title>Section-level genome sequencing and comparative genomics of Aspergillus sections Usti and Cavernicolus.</title>
        <authorList>
            <consortium name="Lawrence Berkeley National Laboratory"/>
            <person name="Nybo J.L."/>
            <person name="Vesth T.C."/>
            <person name="Theobald S."/>
            <person name="Frisvad J.C."/>
            <person name="Larsen T.O."/>
            <person name="Kjaerboelling I."/>
            <person name="Rothschild-Mancinelli K."/>
            <person name="Lyhne E.K."/>
            <person name="Kogle M.E."/>
            <person name="Barry K."/>
            <person name="Clum A."/>
            <person name="Na H."/>
            <person name="Ledsgaard L."/>
            <person name="Lin J."/>
            <person name="Lipzen A."/>
            <person name="Kuo A."/>
            <person name="Riley R."/>
            <person name="Mondo S."/>
            <person name="LaButti K."/>
            <person name="Haridas S."/>
            <person name="Pangalinan J."/>
            <person name="Salamov A.A."/>
            <person name="Simmons B.A."/>
            <person name="Magnuson J.K."/>
            <person name="Chen J."/>
            <person name="Drula E."/>
            <person name="Henrissat B."/>
            <person name="Wiebenga A."/>
            <person name="Lubbers R.J."/>
            <person name="Gomes A.C."/>
            <person name="Macurrencykelacurrency M.R."/>
            <person name="Stajich J."/>
            <person name="Grigoriev I.V."/>
            <person name="Mortensen U.H."/>
            <person name="De vries R.P."/>
            <person name="Baker S.E."/>
            <person name="Andersen M.R."/>
        </authorList>
    </citation>
    <scope>NUCLEOTIDE SEQUENCE [LARGE SCALE GENOMIC DNA]</scope>
    <source>
        <strain evidence="1 2">CBS 756.74</strain>
    </source>
</reference>
<sequence length="62" mass="7038">MRFQASRCLSAFSPLTSHRQQSQLTMSASQIEEIIPYEGDFSRCMLCGYATCAPYPLWLDTV</sequence>
<gene>
    <name evidence="1" type="ORF">BJX68DRAFT_228495</name>
</gene>
<dbReference type="Proteomes" id="UP001610444">
    <property type="component" value="Unassembled WGS sequence"/>
</dbReference>
<name>A0ABR4L1G0_9EURO</name>
<organism evidence="1 2">
    <name type="scientific">Aspergillus pseudodeflectus</name>
    <dbReference type="NCBI Taxonomy" id="176178"/>
    <lineage>
        <taxon>Eukaryota</taxon>
        <taxon>Fungi</taxon>
        <taxon>Dikarya</taxon>
        <taxon>Ascomycota</taxon>
        <taxon>Pezizomycotina</taxon>
        <taxon>Eurotiomycetes</taxon>
        <taxon>Eurotiomycetidae</taxon>
        <taxon>Eurotiales</taxon>
        <taxon>Aspergillaceae</taxon>
        <taxon>Aspergillus</taxon>
        <taxon>Aspergillus subgen. Nidulantes</taxon>
    </lineage>
</organism>
<protein>
    <submittedName>
        <fullName evidence="1">Uncharacterized protein</fullName>
    </submittedName>
</protein>
<evidence type="ECO:0000313" key="1">
    <source>
        <dbReference type="EMBL" id="KAL2858366.1"/>
    </source>
</evidence>
<dbReference type="RefSeq" id="XP_070903535.1">
    <property type="nucleotide sequence ID" value="XM_071038873.1"/>
</dbReference>
<proteinExistence type="predicted"/>
<evidence type="ECO:0000313" key="2">
    <source>
        <dbReference type="Proteomes" id="UP001610444"/>
    </source>
</evidence>
<accession>A0ABR4L1G0</accession>
<dbReference type="GeneID" id="98154037"/>